<proteinExistence type="predicted"/>
<dbReference type="InterPro" id="IPR016186">
    <property type="entry name" value="C-type_lectin-like/link_sf"/>
</dbReference>
<keyword evidence="2" id="KW-1185">Reference proteome</keyword>
<dbReference type="OrthoDB" id="341508at2"/>
<comment type="caution">
    <text evidence="1">The sequence shown here is derived from an EMBL/GenBank/DDBJ whole genome shotgun (WGS) entry which is preliminary data.</text>
</comment>
<dbReference type="Gene3D" id="3.10.100.10">
    <property type="entry name" value="Mannose-Binding Protein A, subunit A"/>
    <property type="match status" value="1"/>
</dbReference>
<dbReference type="AlphaFoldDB" id="A0A4R9J963"/>
<dbReference type="Proteomes" id="UP000297871">
    <property type="component" value="Unassembled WGS sequence"/>
</dbReference>
<dbReference type="EMBL" id="RQFY01000004">
    <property type="protein sequence ID" value="TGL35200.1"/>
    <property type="molecule type" value="Genomic_DNA"/>
</dbReference>
<organism evidence="1 2">
    <name type="scientific">Leptospira koniambonensis</name>
    <dbReference type="NCBI Taxonomy" id="2484950"/>
    <lineage>
        <taxon>Bacteria</taxon>
        <taxon>Pseudomonadati</taxon>
        <taxon>Spirochaetota</taxon>
        <taxon>Spirochaetia</taxon>
        <taxon>Leptospirales</taxon>
        <taxon>Leptospiraceae</taxon>
        <taxon>Leptospira</taxon>
    </lineage>
</organism>
<gene>
    <name evidence="1" type="ORF">EHQ52_12040</name>
</gene>
<evidence type="ECO:0000313" key="1">
    <source>
        <dbReference type="EMBL" id="TGL35200.1"/>
    </source>
</evidence>
<evidence type="ECO:0008006" key="3">
    <source>
        <dbReference type="Google" id="ProtNLM"/>
    </source>
</evidence>
<accession>A0A4R9J963</accession>
<evidence type="ECO:0000313" key="2">
    <source>
        <dbReference type="Proteomes" id="UP000297871"/>
    </source>
</evidence>
<protein>
    <recommendedName>
        <fullName evidence="3">DUF1554 domain-containing protein</fullName>
    </recommendedName>
</protein>
<reference evidence="1" key="1">
    <citation type="journal article" date="2019" name="PLoS Negl. Trop. Dis.">
        <title>Revisiting the worldwide diversity of Leptospira species in the environment.</title>
        <authorList>
            <person name="Vincent A.T."/>
            <person name="Schiettekatte O."/>
            <person name="Bourhy P."/>
            <person name="Veyrier F.J."/>
            <person name="Picardeau M."/>
        </authorList>
    </citation>
    <scope>NUCLEOTIDE SEQUENCE [LARGE SCALE GENOMIC DNA]</scope>
    <source>
        <strain evidence="1">201800265</strain>
    </source>
</reference>
<name>A0A4R9J963_9LEPT</name>
<sequence length="223" mass="23409">MIHRVLLILIFFVLSNGCISDKTCSDKDRSCSFQAILTSLLITAPEGIYMYATNTSYNGKLSILGSGFLDSSLNTICQQERLFSNIIDSKCSKYAPLVSTPTVSASSLNALYGDLPTTGVPIRGPFGTIIAQDYSNLFAVDLNISLEGAGLGNQTFWSFGDGGGGAAADNCSNGNDGTSSSLGQAGNTLVKTVDSWFATDIYSCSQQHKVLCLCYVPTSGGGG</sequence>